<dbReference type="PANTHER" id="PTHR12472">
    <property type="entry name" value="RAB3-GAP REGULATORY DOMAIN"/>
    <property type="match status" value="1"/>
</dbReference>
<proteinExistence type="predicted"/>
<dbReference type="Pfam" id="PF14655">
    <property type="entry name" value="RAB3GAP2_N"/>
    <property type="match status" value="1"/>
</dbReference>
<dbReference type="InterPro" id="IPR026059">
    <property type="entry name" value="Rab3GAP2"/>
</dbReference>
<protein>
    <recommendedName>
        <fullName evidence="2">Rab3-GAP regulatory subunit N-terminal domain-containing protein</fullName>
    </recommendedName>
</protein>
<comment type="caution">
    <text evidence="3">The sequence shown here is derived from an EMBL/GenBank/DDBJ whole genome shotgun (WGS) entry which is preliminary data.</text>
</comment>
<dbReference type="PANTHER" id="PTHR12472:SF0">
    <property type="entry name" value="RAB3 GTPASE-ACTIVATING PROTEIN NON-CATALYTIC SUBUNIT"/>
    <property type="match status" value="1"/>
</dbReference>
<dbReference type="AlphaFoldDB" id="A0A2T9ZE33"/>
<sequence>MSSSLSRHLGAELGPKWNINKVIFQLLSDSQASITEKVQSCSTIVNDSLYVVISKGTKYIVLSKKINDVHSNLKLVSMSPDNNDNIKITAISCIGILNSSDFKKRNLDQLLILVGYENGTLSIFSKEGRPVFTQKFHVMELFRIQVIFDYSSLSNKPAAIPRKTFKNTFDTSSHHSDNSDVSGFYEIILFFRDGIVTSIDAHSLWLSLQLSLKRLDPDSCSFSDERNSFFSFRKLFLNTPSIIDAVSCGPINSVPSQLSTAGGQVSSSNTVSQTVLNSFIVSGQTHMLDFFSVTKYINHSMSAMGYASKVATRVGGAVFNIAKSYLWSSNNQNGTQNSGDRISNSSSSSDATRLTSIKPLFKMSDQGRKIVRIYVSPPQYHLAAMTDTLGRVLLLDTSTFEIIHIWKGFREAQCEWVEFESNHSTLSFTKSFDNTCQLSGVSNLCLVLYASRFGTLQIYSMIDPIKPIAALQIGREFNLIPYIPFSLGESLLAETVSHSSLIGKRKLDSCFLLHSDGFVCSVTLKSK</sequence>
<evidence type="ECO:0000313" key="3">
    <source>
        <dbReference type="EMBL" id="PVV02846.1"/>
    </source>
</evidence>
<evidence type="ECO:0000313" key="4">
    <source>
        <dbReference type="Proteomes" id="UP000245609"/>
    </source>
</evidence>
<dbReference type="Proteomes" id="UP000245609">
    <property type="component" value="Unassembled WGS sequence"/>
</dbReference>
<dbReference type="STRING" id="133381.A0A2T9ZE33"/>
<gene>
    <name evidence="3" type="ORF">BB560_002690</name>
</gene>
<dbReference type="OrthoDB" id="360390at2759"/>
<feature type="region of interest" description="Disordered" evidence="1">
    <location>
        <begin position="332"/>
        <end position="351"/>
    </location>
</feature>
<dbReference type="EMBL" id="MBFS01000315">
    <property type="protein sequence ID" value="PVV02846.1"/>
    <property type="molecule type" value="Genomic_DNA"/>
</dbReference>
<reference evidence="3 4" key="1">
    <citation type="journal article" date="2018" name="MBio">
        <title>Comparative Genomics Reveals the Core Gene Toolbox for the Fungus-Insect Symbiosis.</title>
        <authorList>
            <person name="Wang Y."/>
            <person name="Stata M."/>
            <person name="Wang W."/>
            <person name="Stajich J.E."/>
            <person name="White M.M."/>
            <person name="Moncalvo J.M."/>
        </authorList>
    </citation>
    <scope>NUCLEOTIDE SEQUENCE [LARGE SCALE GENOMIC DNA]</scope>
    <source>
        <strain evidence="3 4">SC-DP-2</strain>
    </source>
</reference>
<feature type="domain" description="Rab3-GAP regulatory subunit N-terminal" evidence="2">
    <location>
        <begin position="43"/>
        <end position="476"/>
    </location>
</feature>
<organism evidence="3 4">
    <name type="scientific">Smittium megazygosporum</name>
    <dbReference type="NCBI Taxonomy" id="133381"/>
    <lineage>
        <taxon>Eukaryota</taxon>
        <taxon>Fungi</taxon>
        <taxon>Fungi incertae sedis</taxon>
        <taxon>Zoopagomycota</taxon>
        <taxon>Kickxellomycotina</taxon>
        <taxon>Harpellomycetes</taxon>
        <taxon>Harpellales</taxon>
        <taxon>Legeriomycetaceae</taxon>
        <taxon>Smittium</taxon>
    </lineage>
</organism>
<keyword evidence="4" id="KW-1185">Reference proteome</keyword>
<name>A0A2T9ZE33_9FUNG</name>
<evidence type="ECO:0000256" key="1">
    <source>
        <dbReference type="SAM" id="MobiDB-lite"/>
    </source>
</evidence>
<dbReference type="InterPro" id="IPR032839">
    <property type="entry name" value="RAB3GAP_N"/>
</dbReference>
<evidence type="ECO:0000259" key="2">
    <source>
        <dbReference type="Pfam" id="PF14655"/>
    </source>
</evidence>
<accession>A0A2T9ZE33</accession>